<dbReference type="GO" id="GO:0000781">
    <property type="term" value="C:chromosome, telomeric region"/>
    <property type="evidence" value="ECO:0007669"/>
    <property type="project" value="UniProtKB-SubCell"/>
</dbReference>
<keyword evidence="9" id="KW-1185">Reference proteome</keyword>
<dbReference type="InterPro" id="IPR006164">
    <property type="entry name" value="DNA_bd_Ku70/Ku80"/>
</dbReference>
<feature type="compositionally biased region" description="Acidic residues" evidence="6">
    <location>
        <begin position="471"/>
        <end position="482"/>
    </location>
</feature>
<evidence type="ECO:0000256" key="3">
    <source>
        <dbReference type="ARBA" id="ARBA00022454"/>
    </source>
</evidence>
<proteinExistence type="predicted"/>
<dbReference type="InterPro" id="IPR016194">
    <property type="entry name" value="SPOC-like_C_dom_sf"/>
</dbReference>
<evidence type="ECO:0000313" key="9">
    <source>
        <dbReference type="Proteomes" id="UP001165120"/>
    </source>
</evidence>
<dbReference type="PANTHER" id="PTHR12604">
    <property type="entry name" value="KU AUTOANTIGEN DNA HELICASE"/>
    <property type="match status" value="1"/>
</dbReference>
<evidence type="ECO:0000259" key="7">
    <source>
        <dbReference type="SMART" id="SM00559"/>
    </source>
</evidence>
<feature type="region of interest" description="Disordered" evidence="6">
    <location>
        <begin position="1"/>
        <end position="60"/>
    </location>
</feature>
<comment type="caution">
    <text evidence="8">The sequence shown here is derived from an EMBL/GenBank/DDBJ whole genome shotgun (WGS) entry which is preliminary data.</text>
</comment>
<dbReference type="PANTHER" id="PTHR12604:SF4">
    <property type="entry name" value="X-RAY REPAIR CROSS-COMPLEMENTING PROTEIN 5"/>
    <property type="match status" value="1"/>
</dbReference>
<comment type="subcellular location">
    <subcellularLocation>
        <location evidence="1">Chromosome</location>
        <location evidence="1">Telomere</location>
    </subcellularLocation>
</comment>
<evidence type="ECO:0000256" key="4">
    <source>
        <dbReference type="ARBA" id="ARBA00022895"/>
    </source>
</evidence>
<dbReference type="GO" id="GO:0006303">
    <property type="term" value="P:double-strand break repair via nonhomologous end joining"/>
    <property type="evidence" value="ECO:0007669"/>
    <property type="project" value="InterPro"/>
</dbReference>
<dbReference type="Pfam" id="PF02735">
    <property type="entry name" value="Ku"/>
    <property type="match status" value="1"/>
</dbReference>
<dbReference type="SUPFAM" id="SSF100939">
    <property type="entry name" value="SPOC domain-like"/>
    <property type="match status" value="1"/>
</dbReference>
<dbReference type="AlphaFoldDB" id="A0A9W6WGU5"/>
<dbReference type="EMBL" id="BSXN01000989">
    <property type="protein sequence ID" value="GME71004.1"/>
    <property type="molecule type" value="Genomic_DNA"/>
</dbReference>
<sequence>MHVNDETGEVDLIPLKHEREHVARIPKYKHKSEPASKSDENGGSDGVKETGENPEPQFDFKPIDDDEIMKAFNYGSSVIPVTDLLNESLKFPSFTGIDIISLEDKSSIPPWYYQGESVLLVTPENASDRDKRAFNLLTQAMLKLDYVAITRYVQKRNATIKIATLTPVKILTEDSKHYEPQLEQEEDVKRKFDDIENDDNESAVTSTGPKDYYGFVLVKLPFKEDEKIADFMKISGVFGVDKFAKKETHPDEEMMAYMDEFVNSMDLDNLMNLELQHAKDAEEQEEEPEEQIKNPYGREDVFVELNEFDTALPIARRKGLEFQSYGRETFNDITRKILALNSPRIHIVTRLLKDIVIRFIKIAVSEAESTGESEDHESATTPLLHRLISDDVKKANAENRLSVVDEIIESIKAENMDSSSGNLFIPDLVQKLDSASFSALVSNMARLFDVQYNPESEKKDAGKRRGRNSDGQDDEDAGEEEALPSIDDIFNMF</sequence>
<evidence type="ECO:0000256" key="2">
    <source>
        <dbReference type="ARBA" id="ARBA00012551"/>
    </source>
</evidence>
<evidence type="ECO:0000256" key="5">
    <source>
        <dbReference type="ARBA" id="ARBA00023125"/>
    </source>
</evidence>
<dbReference type="Proteomes" id="UP001165120">
    <property type="component" value="Unassembled WGS sequence"/>
</dbReference>
<keyword evidence="4" id="KW-0779">Telomere</keyword>
<evidence type="ECO:0000256" key="1">
    <source>
        <dbReference type="ARBA" id="ARBA00004574"/>
    </source>
</evidence>
<dbReference type="GO" id="GO:0003678">
    <property type="term" value="F:DNA helicase activity"/>
    <property type="evidence" value="ECO:0007669"/>
    <property type="project" value="UniProtKB-EC"/>
</dbReference>
<feature type="region of interest" description="Disordered" evidence="6">
    <location>
        <begin position="454"/>
        <end position="493"/>
    </location>
</feature>
<gene>
    <name evidence="8" type="ORF">Cboi02_000304400</name>
</gene>
<name>A0A9W6WGU5_CANBO</name>
<accession>A0A9W6WGU5</accession>
<protein>
    <recommendedName>
        <fullName evidence="2">DNA helicase</fullName>
        <ecNumber evidence="2">3.6.4.12</ecNumber>
    </recommendedName>
</protein>
<dbReference type="GO" id="GO:0042162">
    <property type="term" value="F:telomeric DNA binding"/>
    <property type="evidence" value="ECO:0007669"/>
    <property type="project" value="TreeGrafter"/>
</dbReference>
<dbReference type="SMART" id="SM00559">
    <property type="entry name" value="Ku78"/>
    <property type="match status" value="1"/>
</dbReference>
<keyword evidence="5" id="KW-0238">DNA-binding</keyword>
<reference evidence="8" key="1">
    <citation type="submission" date="2023-04" db="EMBL/GenBank/DDBJ databases">
        <title>Candida boidinii NBRC 10035.</title>
        <authorList>
            <person name="Ichikawa N."/>
            <person name="Sato H."/>
            <person name="Tonouchi N."/>
        </authorList>
    </citation>
    <scope>NUCLEOTIDE SEQUENCE</scope>
    <source>
        <strain evidence="8">NBRC 10035</strain>
    </source>
</reference>
<dbReference type="EC" id="3.6.4.12" evidence="2"/>
<feature type="compositionally biased region" description="Basic and acidic residues" evidence="6">
    <location>
        <begin position="14"/>
        <end position="23"/>
    </location>
</feature>
<feature type="compositionally biased region" description="Basic and acidic residues" evidence="6">
    <location>
        <begin position="31"/>
        <end position="51"/>
    </location>
</feature>
<evidence type="ECO:0000256" key="6">
    <source>
        <dbReference type="SAM" id="MobiDB-lite"/>
    </source>
</evidence>
<dbReference type="GO" id="GO:0003690">
    <property type="term" value="F:double-stranded DNA binding"/>
    <property type="evidence" value="ECO:0007669"/>
    <property type="project" value="TreeGrafter"/>
</dbReference>
<dbReference type="GO" id="GO:0000723">
    <property type="term" value="P:telomere maintenance"/>
    <property type="evidence" value="ECO:0007669"/>
    <property type="project" value="TreeGrafter"/>
</dbReference>
<dbReference type="GO" id="GO:0043564">
    <property type="term" value="C:Ku70:Ku80 complex"/>
    <property type="evidence" value="ECO:0007669"/>
    <property type="project" value="TreeGrafter"/>
</dbReference>
<feature type="domain" description="Ku" evidence="7">
    <location>
        <begin position="60"/>
        <end position="200"/>
    </location>
</feature>
<organism evidence="8 9">
    <name type="scientific">Candida boidinii</name>
    <name type="common">Yeast</name>
    <dbReference type="NCBI Taxonomy" id="5477"/>
    <lineage>
        <taxon>Eukaryota</taxon>
        <taxon>Fungi</taxon>
        <taxon>Dikarya</taxon>
        <taxon>Ascomycota</taxon>
        <taxon>Saccharomycotina</taxon>
        <taxon>Pichiomycetes</taxon>
        <taxon>Pichiales</taxon>
        <taxon>Pichiaceae</taxon>
        <taxon>Ogataea</taxon>
        <taxon>Ogataea/Candida clade</taxon>
    </lineage>
</organism>
<evidence type="ECO:0000313" key="8">
    <source>
        <dbReference type="EMBL" id="GME71004.1"/>
    </source>
</evidence>
<dbReference type="Gene3D" id="2.40.290.10">
    <property type="match status" value="1"/>
</dbReference>
<keyword evidence="3" id="KW-0158">Chromosome</keyword>